<dbReference type="GO" id="GO:0006401">
    <property type="term" value="P:RNA catabolic process"/>
    <property type="evidence" value="ECO:0007669"/>
    <property type="project" value="TreeGrafter"/>
</dbReference>
<dbReference type="GO" id="GO:0033897">
    <property type="term" value="F:ribonuclease T2 activity"/>
    <property type="evidence" value="ECO:0007669"/>
    <property type="project" value="InterPro"/>
</dbReference>
<dbReference type="InterPro" id="IPR036430">
    <property type="entry name" value="RNase_T2-like_sf"/>
</dbReference>
<dbReference type="PANTHER" id="PTHR11240:SF22">
    <property type="entry name" value="RIBONUCLEASE T2"/>
    <property type="match status" value="1"/>
</dbReference>
<organism evidence="5 6">
    <name type="scientific">Halomonas cupida</name>
    <dbReference type="NCBI Taxonomy" id="44933"/>
    <lineage>
        <taxon>Bacteria</taxon>
        <taxon>Pseudomonadati</taxon>
        <taxon>Pseudomonadota</taxon>
        <taxon>Gammaproteobacteria</taxon>
        <taxon>Oceanospirillales</taxon>
        <taxon>Halomonadaceae</taxon>
        <taxon>Halomonas</taxon>
    </lineage>
</organism>
<keyword evidence="7" id="KW-1185">Reference proteome</keyword>
<dbReference type="STRING" id="44933.SAMN05660971_02074"/>
<dbReference type="PANTHER" id="PTHR11240">
    <property type="entry name" value="RIBONUCLEASE T2"/>
    <property type="match status" value="1"/>
</dbReference>
<proteinExistence type="inferred from homology"/>
<dbReference type="EMBL" id="BJXU01000047">
    <property type="protein sequence ID" value="GEN23540.1"/>
    <property type="molecule type" value="Genomic_DNA"/>
</dbReference>
<dbReference type="InterPro" id="IPR001568">
    <property type="entry name" value="RNase_T2-like"/>
</dbReference>
<keyword evidence="3" id="KW-0812">Transmembrane</keyword>
<reference evidence="5 6" key="1">
    <citation type="submission" date="2016-11" db="EMBL/GenBank/DDBJ databases">
        <authorList>
            <person name="Jaros S."/>
            <person name="Januszkiewicz K."/>
            <person name="Wedrychowicz H."/>
        </authorList>
    </citation>
    <scope>NUCLEOTIDE SEQUENCE [LARGE SCALE GENOMIC DNA]</scope>
    <source>
        <strain evidence="5 6">DSM 4740</strain>
    </source>
</reference>
<dbReference type="Proteomes" id="UP000321726">
    <property type="component" value="Unassembled WGS sequence"/>
</dbReference>
<feature type="transmembrane region" description="Helical" evidence="3">
    <location>
        <begin position="12"/>
        <end position="36"/>
    </location>
</feature>
<protein>
    <submittedName>
        <fullName evidence="5">Ribonuclease I</fullName>
    </submittedName>
</protein>
<dbReference type="Pfam" id="PF00445">
    <property type="entry name" value="Ribonuclease_T2"/>
    <property type="match status" value="1"/>
</dbReference>
<dbReference type="SUPFAM" id="SSF55895">
    <property type="entry name" value="Ribonuclease Rh-like"/>
    <property type="match status" value="1"/>
</dbReference>
<dbReference type="InterPro" id="IPR018188">
    <property type="entry name" value="RNase_T2_His_AS_1"/>
</dbReference>
<evidence type="ECO:0000313" key="6">
    <source>
        <dbReference type="Proteomes" id="UP000184123"/>
    </source>
</evidence>
<reference evidence="4 7" key="2">
    <citation type="submission" date="2019-07" db="EMBL/GenBank/DDBJ databases">
        <title>Whole genome shotgun sequence of Halomonas cupida NBRC 102219.</title>
        <authorList>
            <person name="Hosoyama A."/>
            <person name="Uohara A."/>
            <person name="Ohji S."/>
            <person name="Ichikawa N."/>
        </authorList>
    </citation>
    <scope>NUCLEOTIDE SEQUENCE [LARGE SCALE GENOMIC DNA]</scope>
    <source>
        <strain evidence="4 7">NBRC 102219</strain>
    </source>
</reference>
<evidence type="ECO:0000313" key="4">
    <source>
        <dbReference type="EMBL" id="GEN23540.1"/>
    </source>
</evidence>
<name>A0A1M7FV32_9GAMM</name>
<dbReference type="PROSITE" id="PS00530">
    <property type="entry name" value="RNASE_T2_1"/>
    <property type="match status" value="1"/>
</dbReference>
<dbReference type="Gene3D" id="3.90.730.10">
    <property type="entry name" value="Ribonuclease T2-like"/>
    <property type="match status" value="1"/>
</dbReference>
<evidence type="ECO:0000313" key="5">
    <source>
        <dbReference type="EMBL" id="SHM07648.1"/>
    </source>
</evidence>
<gene>
    <name evidence="4" type="ORF">HCU01_14890</name>
    <name evidence="5" type="ORF">SAMN05660971_02074</name>
</gene>
<evidence type="ECO:0000313" key="7">
    <source>
        <dbReference type="Proteomes" id="UP000321726"/>
    </source>
</evidence>
<dbReference type="RefSeq" id="WP_234986894.1">
    <property type="nucleotide sequence ID" value="NZ_BJXU01000047.1"/>
</dbReference>
<comment type="similarity">
    <text evidence="1 2">Belongs to the RNase T2 family.</text>
</comment>
<dbReference type="AlphaFoldDB" id="A0A1M7FV32"/>
<keyword evidence="3" id="KW-0472">Membrane</keyword>
<dbReference type="Proteomes" id="UP000184123">
    <property type="component" value="Unassembled WGS sequence"/>
</dbReference>
<dbReference type="EMBL" id="FRCA01000005">
    <property type="protein sequence ID" value="SHM07648.1"/>
    <property type="molecule type" value="Genomic_DNA"/>
</dbReference>
<accession>A0A1M7FV32</accession>
<sequence length="280" mass="30705">MFCLNKLALKVLGYGVGLCGTAMVMFGLLSGSLAVAQQHLSDQEQQEALDDLERDHFDSYTLALTWHPGFCATRRQPPRECRDPVLMAAADDGFVIHGLWPSRPERLIDDGLDQDTWHREGCFVERRRPRGGFCEMGPAFDFADSLDDALDAAMPGRASCLDRYEYAKHGACMGLPEEDFFEGAVALAEIVNASALGDFMLDHRGEEVSRNAVIGAFEDAFGNGTGSALSLQCGGPGGRFLTEIRIGIDAERIDDFPAVSSLVDQPHGRCPRDIEIRSFR</sequence>
<evidence type="ECO:0000256" key="1">
    <source>
        <dbReference type="ARBA" id="ARBA00007469"/>
    </source>
</evidence>
<dbReference type="GO" id="GO:0003723">
    <property type="term" value="F:RNA binding"/>
    <property type="evidence" value="ECO:0007669"/>
    <property type="project" value="InterPro"/>
</dbReference>
<keyword evidence="3" id="KW-1133">Transmembrane helix</keyword>
<evidence type="ECO:0000256" key="2">
    <source>
        <dbReference type="RuleBase" id="RU004328"/>
    </source>
</evidence>
<evidence type="ECO:0000256" key="3">
    <source>
        <dbReference type="SAM" id="Phobius"/>
    </source>
</evidence>